<dbReference type="EMBL" id="JAZAQF010000095">
    <property type="protein sequence ID" value="MFG3819618.1"/>
    <property type="molecule type" value="Genomic_DNA"/>
</dbReference>
<dbReference type="Pfam" id="PF01926">
    <property type="entry name" value="MMR_HSR1"/>
    <property type="match status" value="1"/>
</dbReference>
<organism evidence="9 10">
    <name type="scientific">Limnothrix redekei LRLZ20PSL1</name>
    <dbReference type="NCBI Taxonomy" id="3112953"/>
    <lineage>
        <taxon>Bacteria</taxon>
        <taxon>Bacillati</taxon>
        <taxon>Cyanobacteriota</taxon>
        <taxon>Cyanophyceae</taxon>
        <taxon>Pseudanabaenales</taxon>
        <taxon>Pseudanabaenaceae</taxon>
        <taxon>Limnothrix</taxon>
    </lineage>
</organism>
<dbReference type="Pfam" id="PF13167">
    <property type="entry name" value="GTP-bdg_N"/>
    <property type="match status" value="1"/>
</dbReference>
<feature type="coiled-coil region" evidence="6">
    <location>
        <begin position="393"/>
        <end position="427"/>
    </location>
</feature>
<dbReference type="HAMAP" id="MF_00900">
    <property type="entry name" value="GTPase_HflX"/>
    <property type="match status" value="1"/>
</dbReference>
<keyword evidence="7" id="KW-0812">Transmembrane</keyword>
<name>A0ABW7CHT0_9CYAN</name>
<comment type="caution">
    <text evidence="9">The sequence shown here is derived from an EMBL/GenBank/DDBJ whole genome shotgun (WGS) entry which is preliminary data.</text>
</comment>
<dbReference type="PROSITE" id="PS51705">
    <property type="entry name" value="G_HFLX"/>
    <property type="match status" value="1"/>
</dbReference>
<keyword evidence="7" id="KW-1133">Transmembrane helix</keyword>
<keyword evidence="7" id="KW-0472">Membrane</keyword>
<reference evidence="10" key="1">
    <citation type="journal article" date="2024" name="Algal Res.">
        <title>Biochemical, toxicological and genomic investigation of a high-biomass producing Limnothrix strain isolated from Italian shallow drinking water reservoir.</title>
        <authorList>
            <person name="Simonazzi M."/>
            <person name="Shishido T.K."/>
            <person name="Delbaje E."/>
            <person name="Wahlsten M."/>
            <person name="Fewer D.P."/>
            <person name="Sivonen K."/>
            <person name="Pezzolesi L."/>
            <person name="Pistocchi R."/>
        </authorList>
    </citation>
    <scope>NUCLEOTIDE SEQUENCE [LARGE SCALE GENOMIC DNA]</scope>
    <source>
        <strain evidence="10">LRLZ20PSL1</strain>
    </source>
</reference>
<dbReference type="InterPro" id="IPR006073">
    <property type="entry name" value="GTP-bd"/>
</dbReference>
<evidence type="ECO:0000313" key="9">
    <source>
        <dbReference type="EMBL" id="MFG3819618.1"/>
    </source>
</evidence>
<keyword evidence="3" id="KW-0460">Magnesium</keyword>
<gene>
    <name evidence="5 9" type="primary">hflX</name>
    <name evidence="9" type="ORF">VPK24_18385</name>
</gene>
<comment type="function">
    <text evidence="5">GTPase that associates with the 50S ribosomal subunit and may have a role during protein synthesis or ribosome biogenesis.</text>
</comment>
<dbReference type="Gene3D" id="3.40.50.11060">
    <property type="entry name" value="GTPase HflX, N-terminal domain"/>
    <property type="match status" value="1"/>
</dbReference>
<keyword evidence="5" id="KW-0963">Cytoplasm</keyword>
<dbReference type="Gene3D" id="3.40.50.300">
    <property type="entry name" value="P-loop containing nucleotide triphosphate hydrolases"/>
    <property type="match status" value="1"/>
</dbReference>
<keyword evidence="1" id="KW-0479">Metal-binding</keyword>
<dbReference type="InterPro" id="IPR032305">
    <property type="entry name" value="GTP-bd_M"/>
</dbReference>
<dbReference type="SUPFAM" id="SSF52540">
    <property type="entry name" value="P-loop containing nucleoside triphosphate hydrolases"/>
    <property type="match status" value="1"/>
</dbReference>
<feature type="transmembrane region" description="Helical" evidence="7">
    <location>
        <begin position="7"/>
        <end position="29"/>
    </location>
</feature>
<dbReference type="InterPro" id="IPR030394">
    <property type="entry name" value="G_HFLX_dom"/>
</dbReference>
<dbReference type="PANTHER" id="PTHR10229">
    <property type="entry name" value="GTP-BINDING PROTEIN HFLX"/>
    <property type="match status" value="1"/>
</dbReference>
<protein>
    <recommendedName>
        <fullName evidence="5">GTPase HflX</fullName>
    </recommendedName>
    <alternativeName>
        <fullName evidence="5">GTP-binding protein HflX</fullName>
    </alternativeName>
</protein>
<dbReference type="NCBIfam" id="TIGR03156">
    <property type="entry name" value="GTP_HflX"/>
    <property type="match status" value="1"/>
</dbReference>
<dbReference type="InterPro" id="IPR027417">
    <property type="entry name" value="P-loop_NTPase"/>
</dbReference>
<evidence type="ECO:0000259" key="8">
    <source>
        <dbReference type="PROSITE" id="PS51705"/>
    </source>
</evidence>
<comment type="similarity">
    <text evidence="5">Belongs to the TRAFAC class OBG-HflX-like GTPase superfamily. HflX GTPase family.</text>
</comment>
<dbReference type="InterPro" id="IPR042108">
    <property type="entry name" value="GTPase_HflX_N_sf"/>
</dbReference>
<evidence type="ECO:0000256" key="6">
    <source>
        <dbReference type="SAM" id="Coils"/>
    </source>
</evidence>
<dbReference type="Pfam" id="PF16360">
    <property type="entry name" value="GTP-bdg_M"/>
    <property type="match status" value="1"/>
</dbReference>
<dbReference type="RefSeq" id="WP_393015600.1">
    <property type="nucleotide sequence ID" value="NZ_JAZAQF010000095.1"/>
</dbReference>
<sequence>MCGDRRLGIWFVLPFYFVPFFCRILRWLIETIHGDLKGLKTNQLKQLKRLYHQRVPGDRFTTPEFAQRLAAISTELEKPLCVYFNRRGQVIRVGVGTPRQTQIPPLELPRYGAERLCGIRCMATAPESDQPGTGALTALALQRLDALVWLPLTGSGFARRGGGVGGYVKSARVAHLLPPSNLPGLVVRGTESTAESVTQSTTVLPPVPIEDLAEQDFLDFVTGLEAEFAREVSGLEIDQAGDRVLLVGVQTSDRDPRAFEDGLAELDRLVDTAGGSVVGVVRQKRSRPHPQTVVGEGKVEEIALQAQSLGANLVAFDRDLSPAQIRNLEKFIGTRVVDRTEVILDIFAQRARSGAGKLQVELAQLEYLMPRLTGRGQAMSRLGGGIGTRGPGETKLETERRVIQRRIARLQREVNELQAHRNRLRQRRQHHDVPTVAIVGYTNAGKSTLLNVLTDAEVYAADQLFATLDPTTRRLTLTAPTPIAPIAESEFPDSPEFAEPTEGRSILLTDTVGFIQELPPPLMDAFRATLEEVTEAEALLHLVDLSHPSWPRHIAAVHEILGEMPIVPGPELLVFNKIDAASSEAIEQAKAECPHGVFISAGDRLGLETLRQQLLNLVRYATGE</sequence>
<keyword evidence="2 5" id="KW-0547">Nucleotide-binding</keyword>
<dbReference type="InterPro" id="IPR016496">
    <property type="entry name" value="GTPase_HflX"/>
</dbReference>
<evidence type="ECO:0000256" key="2">
    <source>
        <dbReference type="ARBA" id="ARBA00022741"/>
    </source>
</evidence>
<dbReference type="PRINTS" id="PR00326">
    <property type="entry name" value="GTP1OBG"/>
</dbReference>
<dbReference type="Gene3D" id="6.10.250.2860">
    <property type="match status" value="1"/>
</dbReference>
<evidence type="ECO:0000256" key="3">
    <source>
        <dbReference type="ARBA" id="ARBA00022842"/>
    </source>
</evidence>
<dbReference type="Proteomes" id="UP001604335">
    <property type="component" value="Unassembled WGS sequence"/>
</dbReference>
<dbReference type="CDD" id="cd01878">
    <property type="entry name" value="HflX"/>
    <property type="match status" value="1"/>
</dbReference>
<dbReference type="InterPro" id="IPR025121">
    <property type="entry name" value="GTPase_HflX_N"/>
</dbReference>
<proteinExistence type="inferred from homology"/>
<accession>A0ABW7CHT0</accession>
<evidence type="ECO:0000313" key="10">
    <source>
        <dbReference type="Proteomes" id="UP001604335"/>
    </source>
</evidence>
<keyword evidence="10" id="KW-1185">Reference proteome</keyword>
<feature type="domain" description="Hflx-type G" evidence="8">
    <location>
        <begin position="434"/>
        <end position="622"/>
    </location>
</feature>
<keyword evidence="4 5" id="KW-0342">GTP-binding</keyword>
<comment type="subcellular location">
    <subcellularLocation>
        <location evidence="5">Cytoplasm</location>
    </subcellularLocation>
    <text evidence="5">May associate with membranes.</text>
</comment>
<dbReference type="PANTHER" id="PTHR10229:SF0">
    <property type="entry name" value="GTP-BINDING PROTEIN 6-RELATED"/>
    <property type="match status" value="1"/>
</dbReference>
<comment type="subunit">
    <text evidence="5">Monomer. Associates with the 50S ribosomal subunit.</text>
</comment>
<keyword evidence="6" id="KW-0175">Coiled coil</keyword>
<evidence type="ECO:0000256" key="1">
    <source>
        <dbReference type="ARBA" id="ARBA00022723"/>
    </source>
</evidence>
<evidence type="ECO:0000256" key="7">
    <source>
        <dbReference type="SAM" id="Phobius"/>
    </source>
</evidence>
<evidence type="ECO:0000256" key="5">
    <source>
        <dbReference type="HAMAP-Rule" id="MF_00900"/>
    </source>
</evidence>
<evidence type="ECO:0000256" key="4">
    <source>
        <dbReference type="ARBA" id="ARBA00023134"/>
    </source>
</evidence>